<dbReference type="InterPro" id="IPR036271">
    <property type="entry name" value="Tet_transcr_reg_TetR-rel_C_sf"/>
</dbReference>
<evidence type="ECO:0000256" key="1">
    <source>
        <dbReference type="ARBA" id="ARBA00023015"/>
    </source>
</evidence>
<name>A0ABX8DCW5_9GAMM</name>
<dbReference type="SUPFAM" id="SSF48498">
    <property type="entry name" value="Tetracyclin repressor-like, C-terminal domain"/>
    <property type="match status" value="1"/>
</dbReference>
<dbReference type="SUPFAM" id="SSF46689">
    <property type="entry name" value="Homeodomain-like"/>
    <property type="match status" value="1"/>
</dbReference>
<dbReference type="RefSeq" id="WP_213681062.1">
    <property type="nucleotide sequence ID" value="NZ_CP074572.1"/>
</dbReference>
<dbReference type="PANTHER" id="PTHR47506:SF1">
    <property type="entry name" value="HTH-TYPE TRANSCRIPTIONAL REGULATOR YJDC"/>
    <property type="match status" value="1"/>
</dbReference>
<keyword evidence="3" id="KW-0804">Transcription</keyword>
<dbReference type="EMBL" id="CP074572">
    <property type="protein sequence ID" value="QVK22408.1"/>
    <property type="molecule type" value="Genomic_DNA"/>
</dbReference>
<dbReference type="PRINTS" id="PR00455">
    <property type="entry name" value="HTHTETR"/>
</dbReference>
<evidence type="ECO:0000259" key="5">
    <source>
        <dbReference type="PROSITE" id="PS50977"/>
    </source>
</evidence>
<dbReference type="InterPro" id="IPR001647">
    <property type="entry name" value="HTH_TetR"/>
</dbReference>
<dbReference type="Gene3D" id="1.10.10.60">
    <property type="entry name" value="Homeodomain-like"/>
    <property type="match status" value="1"/>
</dbReference>
<dbReference type="InterPro" id="IPR009057">
    <property type="entry name" value="Homeodomain-like_sf"/>
</dbReference>
<feature type="DNA-binding region" description="H-T-H motif" evidence="4">
    <location>
        <begin position="50"/>
        <end position="69"/>
    </location>
</feature>
<protein>
    <submittedName>
        <fullName evidence="6">TetR/AcrR family transcriptional regulator</fullName>
    </submittedName>
</protein>
<evidence type="ECO:0000313" key="6">
    <source>
        <dbReference type="EMBL" id="QVK22408.1"/>
    </source>
</evidence>
<proteinExistence type="predicted"/>
<dbReference type="PROSITE" id="PS50977">
    <property type="entry name" value="HTH_TETR_2"/>
    <property type="match status" value="1"/>
</dbReference>
<keyword evidence="7" id="KW-1185">Reference proteome</keyword>
<accession>A0ABX8DCW5</accession>
<evidence type="ECO:0000313" key="7">
    <source>
        <dbReference type="Proteomes" id="UP000676428"/>
    </source>
</evidence>
<evidence type="ECO:0000256" key="2">
    <source>
        <dbReference type="ARBA" id="ARBA00023125"/>
    </source>
</evidence>
<gene>
    <name evidence="6" type="ORF">KHX94_13610</name>
</gene>
<dbReference type="Proteomes" id="UP000676428">
    <property type="component" value="Chromosome"/>
</dbReference>
<dbReference type="Gene3D" id="1.10.357.10">
    <property type="entry name" value="Tetracycline Repressor, domain 2"/>
    <property type="match status" value="1"/>
</dbReference>
<evidence type="ECO:0000256" key="3">
    <source>
        <dbReference type="ARBA" id="ARBA00023163"/>
    </source>
</evidence>
<keyword evidence="1" id="KW-0805">Transcription regulation</keyword>
<dbReference type="PANTHER" id="PTHR47506">
    <property type="entry name" value="TRANSCRIPTIONAL REGULATORY PROTEIN"/>
    <property type="match status" value="1"/>
</dbReference>
<keyword evidence="2 4" id="KW-0238">DNA-binding</keyword>
<reference evidence="6 7" key="1">
    <citation type="journal article" date="2012" name="Int. J. Syst. Evol. Microbiol.">
        <title>Shewanella dokdonensis sp. nov., isolated from seawater.</title>
        <authorList>
            <person name="Sung H.R."/>
            <person name="Yoon J.H."/>
            <person name="Ghim S.Y."/>
        </authorList>
    </citation>
    <scope>NUCLEOTIDE SEQUENCE [LARGE SCALE GENOMIC DNA]</scope>
    <source>
        <strain evidence="6 7">DSM 23626</strain>
    </source>
</reference>
<organism evidence="6 7">
    <name type="scientific">Shewanella dokdonensis</name>
    <dbReference type="NCBI Taxonomy" id="712036"/>
    <lineage>
        <taxon>Bacteria</taxon>
        <taxon>Pseudomonadati</taxon>
        <taxon>Pseudomonadota</taxon>
        <taxon>Gammaproteobacteria</taxon>
        <taxon>Alteromonadales</taxon>
        <taxon>Shewanellaceae</taxon>
        <taxon>Shewanella</taxon>
    </lineage>
</organism>
<sequence>MPVQNILQRNFMQDRTKTKSTRGRPRAFDKEQALQAATRLFQEQGYSGTSLDELANVMGIKRSSLNNTFGSKSELYQQTLAFYEQRMGAQLEQSLFDGNGLQTSLRNYFAKLLEIYCQDEGQGCFFSTSLPCIVRNEPAFKDVFLENQNKLESMFLARLAQEGGGDKTDPVTAQLLVGLQHTLSLRARAGIPEAMLLELSQAALARILLPHACHPTEQPGA</sequence>
<evidence type="ECO:0000256" key="4">
    <source>
        <dbReference type="PROSITE-ProRule" id="PRU00335"/>
    </source>
</evidence>
<dbReference type="Pfam" id="PF00440">
    <property type="entry name" value="TetR_N"/>
    <property type="match status" value="1"/>
</dbReference>
<feature type="domain" description="HTH tetR-type" evidence="5">
    <location>
        <begin position="27"/>
        <end position="87"/>
    </location>
</feature>